<dbReference type="Pfam" id="PF02585">
    <property type="entry name" value="PIG-L"/>
    <property type="match status" value="1"/>
</dbReference>
<dbReference type="InterPro" id="IPR003737">
    <property type="entry name" value="GlcNAc_PI_deacetylase-related"/>
</dbReference>
<name>A0ABW2PTB2_9BACL</name>
<organism evidence="1 2">
    <name type="scientific">Scopulibacillus cellulosilyticus</name>
    <dbReference type="NCBI Taxonomy" id="2665665"/>
    <lineage>
        <taxon>Bacteria</taxon>
        <taxon>Bacillati</taxon>
        <taxon>Bacillota</taxon>
        <taxon>Bacilli</taxon>
        <taxon>Bacillales</taxon>
        <taxon>Sporolactobacillaceae</taxon>
        <taxon>Scopulibacillus</taxon>
    </lineage>
</organism>
<proteinExistence type="predicted"/>
<gene>
    <name evidence="1" type="primary">bshB1</name>
    <name evidence="1" type="ORF">ACFQRG_06605</name>
</gene>
<dbReference type="NCBIfam" id="TIGR04001">
    <property type="entry name" value="thiol_BshB1"/>
    <property type="match status" value="1"/>
</dbReference>
<dbReference type="PANTHER" id="PTHR12993">
    <property type="entry name" value="N-ACETYLGLUCOSAMINYL-PHOSPHATIDYLINOSITOL DE-N-ACETYLASE-RELATED"/>
    <property type="match status" value="1"/>
</dbReference>
<reference evidence="2" key="1">
    <citation type="journal article" date="2019" name="Int. J. Syst. Evol. Microbiol.">
        <title>The Global Catalogue of Microorganisms (GCM) 10K type strain sequencing project: providing services to taxonomists for standard genome sequencing and annotation.</title>
        <authorList>
            <consortium name="The Broad Institute Genomics Platform"/>
            <consortium name="The Broad Institute Genome Sequencing Center for Infectious Disease"/>
            <person name="Wu L."/>
            <person name="Ma J."/>
        </authorList>
    </citation>
    <scope>NUCLEOTIDE SEQUENCE [LARGE SCALE GENOMIC DNA]</scope>
    <source>
        <strain evidence="2">CGMCC 1.16305</strain>
    </source>
</reference>
<sequence>MEQVKLDILAFGAHPDDVEIGMGGTIARHTSKGFKVGICDLTKAELSSNGNVILRQQEASNASDTLRLSIRENLGFPDRGLTLDDKKIAKIVDIIRLYEPRIVFAPFFEDRHPDHGHCGRLVEEAVFSAGIKKYQGTQELPSHKVQDLYFYYINGFHKADFVIDVSDVHHVKMEALKAYRSQFMLSKDGVETPLTNGYLETVESRDRLYGKETGTLFAEAFKSKKPIKRTSLF</sequence>
<dbReference type="RefSeq" id="WP_380965031.1">
    <property type="nucleotide sequence ID" value="NZ_JBHTCO010000005.1"/>
</dbReference>
<protein>
    <submittedName>
        <fullName evidence="1">Bacillithiol biosynthesis deacetylase BshB1</fullName>
    </submittedName>
</protein>
<accession>A0ABW2PTB2</accession>
<dbReference type="PANTHER" id="PTHR12993:SF30">
    <property type="entry name" value="N-ACETYL-ALPHA-D-GLUCOSAMINYL L-MALATE DEACETYLASE 1"/>
    <property type="match status" value="1"/>
</dbReference>
<evidence type="ECO:0000313" key="1">
    <source>
        <dbReference type="EMBL" id="MFC7392653.1"/>
    </source>
</evidence>
<dbReference type="EMBL" id="JBHTCO010000005">
    <property type="protein sequence ID" value="MFC7392653.1"/>
    <property type="molecule type" value="Genomic_DNA"/>
</dbReference>
<dbReference type="InterPro" id="IPR024078">
    <property type="entry name" value="LmbE-like_dom_sf"/>
</dbReference>
<dbReference type="Proteomes" id="UP001596505">
    <property type="component" value="Unassembled WGS sequence"/>
</dbReference>
<evidence type="ECO:0000313" key="2">
    <source>
        <dbReference type="Proteomes" id="UP001596505"/>
    </source>
</evidence>
<dbReference type="InterPro" id="IPR023842">
    <property type="entry name" value="Bacillithiol_biosynth_BshB1"/>
</dbReference>
<comment type="caution">
    <text evidence="1">The sequence shown here is derived from an EMBL/GenBank/DDBJ whole genome shotgun (WGS) entry which is preliminary data.</text>
</comment>
<keyword evidence="2" id="KW-1185">Reference proteome</keyword>
<dbReference type="Gene3D" id="3.40.50.10320">
    <property type="entry name" value="LmbE-like"/>
    <property type="match status" value="1"/>
</dbReference>
<dbReference type="SUPFAM" id="SSF102588">
    <property type="entry name" value="LmbE-like"/>
    <property type="match status" value="1"/>
</dbReference>